<evidence type="ECO:0000313" key="2">
    <source>
        <dbReference type="EMBL" id="QLG48739.1"/>
    </source>
</evidence>
<gene>
    <name evidence="2" type="ORF">HYG82_07705</name>
</gene>
<keyword evidence="1" id="KW-0812">Transmembrane</keyword>
<dbReference type="GeneID" id="56033166"/>
<accession>A0A7D5KIN8</accession>
<keyword evidence="1" id="KW-0472">Membrane</keyword>
<dbReference type="EMBL" id="CP058601">
    <property type="protein sequence ID" value="QLG48739.1"/>
    <property type="molecule type" value="Genomic_DNA"/>
</dbReference>
<feature type="transmembrane region" description="Helical" evidence="1">
    <location>
        <begin position="55"/>
        <end position="72"/>
    </location>
</feature>
<dbReference type="Proteomes" id="UP000509241">
    <property type="component" value="Chromosome"/>
</dbReference>
<evidence type="ECO:0000313" key="3">
    <source>
        <dbReference type="Proteomes" id="UP000509241"/>
    </source>
</evidence>
<organism evidence="2 3">
    <name type="scientific">Natrinema halophilum</name>
    <dbReference type="NCBI Taxonomy" id="1699371"/>
    <lineage>
        <taxon>Archaea</taxon>
        <taxon>Methanobacteriati</taxon>
        <taxon>Methanobacteriota</taxon>
        <taxon>Stenosarchaea group</taxon>
        <taxon>Halobacteria</taxon>
        <taxon>Halobacteriales</taxon>
        <taxon>Natrialbaceae</taxon>
        <taxon>Natrinema</taxon>
    </lineage>
</organism>
<evidence type="ECO:0000256" key="1">
    <source>
        <dbReference type="SAM" id="Phobius"/>
    </source>
</evidence>
<name>A0A7D5KIN8_9EURY</name>
<dbReference type="KEGG" id="haly:HYG82_07705"/>
<keyword evidence="3" id="KW-1185">Reference proteome</keyword>
<protein>
    <submittedName>
        <fullName evidence="2">Uncharacterized protein</fullName>
    </submittedName>
</protein>
<feature type="transmembrane region" description="Helical" evidence="1">
    <location>
        <begin position="92"/>
        <end position="111"/>
    </location>
</feature>
<feature type="transmembrane region" description="Helical" evidence="1">
    <location>
        <begin position="117"/>
        <end position="135"/>
    </location>
</feature>
<dbReference type="RefSeq" id="WP_179260476.1">
    <property type="nucleotide sequence ID" value="NZ_CP058601.1"/>
</dbReference>
<feature type="transmembrane region" description="Helical" evidence="1">
    <location>
        <begin position="25"/>
        <end position="43"/>
    </location>
</feature>
<sequence>MTTTKNFGHVEWNNMSPSTNNIRKAAVPIVVMVIATIMMYPGIQTLLRGAPLENGITQIVVGLLTLILYLGFKLIERISVTSGFGTKDERSAILALLASIIGINAVLIYAVPDSPEAVGMLIVCVIGALVVLFDLDGRRFSSQS</sequence>
<proteinExistence type="predicted"/>
<dbReference type="AlphaFoldDB" id="A0A7D5KIN8"/>
<keyword evidence="1" id="KW-1133">Transmembrane helix</keyword>
<reference evidence="2 3" key="1">
    <citation type="submission" date="2020-07" db="EMBL/GenBank/DDBJ databases">
        <authorList>
            <person name="Cui H."/>
        </authorList>
    </citation>
    <scope>NUCLEOTIDE SEQUENCE [LARGE SCALE GENOMIC DNA]</scope>
    <source>
        <strain evidence="2 3">YPL8</strain>
    </source>
</reference>